<dbReference type="AlphaFoldDB" id="A0A1N6DZ75"/>
<dbReference type="SMART" id="SM00987">
    <property type="entry name" value="UreE_C"/>
    <property type="match status" value="1"/>
</dbReference>
<keyword evidence="6" id="KW-0378">Hydrolase</keyword>
<dbReference type="NCBIfam" id="TIGR03915">
    <property type="entry name" value="SAM_7_link_chp"/>
    <property type="match status" value="1"/>
</dbReference>
<dbReference type="GO" id="GO:0006281">
    <property type="term" value="P:DNA repair"/>
    <property type="evidence" value="ECO:0007669"/>
    <property type="project" value="UniProtKB-KW"/>
</dbReference>
<accession>A0A1N6DZ75</accession>
<reference evidence="12" key="1">
    <citation type="submission" date="2016-11" db="EMBL/GenBank/DDBJ databases">
        <authorList>
            <person name="Varghese N."/>
            <person name="Submissions S."/>
        </authorList>
    </citation>
    <scope>NUCLEOTIDE SEQUENCE [LARGE SCALE GENOMIC DNA]</scope>
    <source>
        <strain evidence="12">DSM 29440</strain>
    </source>
</reference>
<comment type="similarity">
    <text evidence="1">Belongs to the uracil-DNA glycosylase (UDG) superfamily. Type 4 (UDGa) family.</text>
</comment>
<dbReference type="Gene3D" id="3.40.470.10">
    <property type="entry name" value="Uracil-DNA glycosylase-like domain"/>
    <property type="match status" value="1"/>
</dbReference>
<evidence type="ECO:0000313" key="12">
    <source>
        <dbReference type="Proteomes" id="UP000184932"/>
    </source>
</evidence>
<keyword evidence="9" id="KW-0234">DNA repair</keyword>
<feature type="domain" description="Uracil-DNA glycosylase-like" evidence="10">
    <location>
        <begin position="303"/>
        <end position="463"/>
    </location>
</feature>
<dbReference type="InterPro" id="IPR051536">
    <property type="entry name" value="UDG_Type-4/5"/>
</dbReference>
<evidence type="ECO:0000256" key="6">
    <source>
        <dbReference type="ARBA" id="ARBA00022801"/>
    </source>
</evidence>
<evidence type="ECO:0000256" key="7">
    <source>
        <dbReference type="ARBA" id="ARBA00023004"/>
    </source>
</evidence>
<dbReference type="EMBL" id="FSRL01000001">
    <property type="protein sequence ID" value="SIN76080.1"/>
    <property type="molecule type" value="Genomic_DNA"/>
</dbReference>
<dbReference type="GO" id="GO:0046872">
    <property type="term" value="F:metal ion binding"/>
    <property type="evidence" value="ECO:0007669"/>
    <property type="project" value="UniProtKB-KW"/>
</dbReference>
<proteinExistence type="inferred from homology"/>
<protein>
    <recommendedName>
        <fullName evidence="2">Type-4 uracil-DNA glycosylase</fullName>
    </recommendedName>
</protein>
<dbReference type="GO" id="GO:0051539">
    <property type="term" value="F:4 iron, 4 sulfur cluster binding"/>
    <property type="evidence" value="ECO:0007669"/>
    <property type="project" value="UniProtKB-KW"/>
</dbReference>
<evidence type="ECO:0000256" key="2">
    <source>
        <dbReference type="ARBA" id="ARBA00019403"/>
    </source>
</evidence>
<dbReference type="Pfam" id="PF03167">
    <property type="entry name" value="UDG"/>
    <property type="match status" value="1"/>
</dbReference>
<gene>
    <name evidence="11" type="ORF">SAMN05444002_0167</name>
</gene>
<evidence type="ECO:0000259" key="10">
    <source>
        <dbReference type="SMART" id="SM00986"/>
    </source>
</evidence>
<evidence type="ECO:0000256" key="5">
    <source>
        <dbReference type="ARBA" id="ARBA00022763"/>
    </source>
</evidence>
<sequence>MLTIRLPLIGSVAAWRAEARRLAAEGVPAEAVRWTQNDDADLFAGDAPRGAPVEIRLTKQALFDIESSLYHRDPERFARAYGLVLRLGRGEIRWGDRADDAIRKLLHQRKEVGRDIHKMHAFVRFNEVTEPGANRRAFAAWFEPDNPITEAAAPFFARRFGDMDWVIATPHLTARFVAGQLTFEETATGARPPEDASHALWRTYYANIFNPARLMPEAMRSEMPKKYWKNLPEARLIPELIRTAPARAAEMQAKLPSIPPAFAAKAIATREALPEGVRPDTFKRHLDACTRCPIGCRATQGVPGEGPMTAPVMIVGEQPGDAEDLAGRPFVGPAGQLFDRCAQAAALPREKTYVTNAVKHFKFTPRGKRRIHQRPDAGEVEICSWWLDLERQWVKPRLILAMGATAALALTGSARDITRRQSTLEATRDGTALLLTTHPSYLLRLPEGAARQDATARFIADLAEAARICT</sequence>
<evidence type="ECO:0000256" key="9">
    <source>
        <dbReference type="ARBA" id="ARBA00023204"/>
    </source>
</evidence>
<dbReference type="InterPro" id="IPR005273">
    <property type="entry name" value="Ura-DNA_glyco_family4"/>
</dbReference>
<dbReference type="OrthoDB" id="5290748at2"/>
<keyword evidence="8" id="KW-0411">Iron-sulfur</keyword>
<dbReference type="CDD" id="cd10030">
    <property type="entry name" value="UDG-F4_TTUDGA_SPO1dp_like"/>
    <property type="match status" value="1"/>
</dbReference>
<dbReference type="SUPFAM" id="SSF52141">
    <property type="entry name" value="Uracil-DNA glycosylase-like"/>
    <property type="match status" value="1"/>
</dbReference>
<keyword evidence="3" id="KW-0004">4Fe-4S</keyword>
<dbReference type="RefSeq" id="WP_074254383.1">
    <property type="nucleotide sequence ID" value="NZ_FSRL01000001.1"/>
</dbReference>
<dbReference type="InterPro" id="IPR025404">
    <property type="entry name" value="DUF4130"/>
</dbReference>
<dbReference type="PANTHER" id="PTHR33693">
    <property type="entry name" value="TYPE-5 URACIL-DNA GLYCOSYLASE"/>
    <property type="match status" value="1"/>
</dbReference>
<evidence type="ECO:0000256" key="1">
    <source>
        <dbReference type="ARBA" id="ARBA00006521"/>
    </source>
</evidence>
<evidence type="ECO:0000256" key="3">
    <source>
        <dbReference type="ARBA" id="ARBA00022485"/>
    </source>
</evidence>
<dbReference type="GO" id="GO:0097506">
    <property type="term" value="F:deaminated base DNA N-glycosylase activity"/>
    <property type="evidence" value="ECO:0007669"/>
    <property type="project" value="UniProtKB-ARBA"/>
</dbReference>
<dbReference type="Pfam" id="PF13566">
    <property type="entry name" value="DUF4130"/>
    <property type="match status" value="1"/>
</dbReference>
<dbReference type="PANTHER" id="PTHR33693:SF9">
    <property type="entry name" value="TYPE-4 URACIL-DNA GLYCOSYLASE"/>
    <property type="match status" value="1"/>
</dbReference>
<keyword evidence="7" id="KW-0408">Iron</keyword>
<organism evidence="11 12">
    <name type="scientific">Vannielia litorea</name>
    <dbReference type="NCBI Taxonomy" id="1217970"/>
    <lineage>
        <taxon>Bacteria</taxon>
        <taxon>Pseudomonadati</taxon>
        <taxon>Pseudomonadota</taxon>
        <taxon>Alphaproteobacteria</taxon>
        <taxon>Rhodobacterales</taxon>
        <taxon>Paracoccaceae</taxon>
        <taxon>Vannielia</taxon>
    </lineage>
</organism>
<keyword evidence="5" id="KW-0227">DNA damage</keyword>
<evidence type="ECO:0000256" key="4">
    <source>
        <dbReference type="ARBA" id="ARBA00022723"/>
    </source>
</evidence>
<dbReference type="NCBIfam" id="TIGR03914">
    <property type="entry name" value="UDG_fam_dom"/>
    <property type="match status" value="1"/>
</dbReference>
<evidence type="ECO:0000313" key="11">
    <source>
        <dbReference type="EMBL" id="SIN76080.1"/>
    </source>
</evidence>
<dbReference type="SMART" id="SM00986">
    <property type="entry name" value="UDG"/>
    <property type="match status" value="1"/>
</dbReference>
<dbReference type="Proteomes" id="UP000184932">
    <property type="component" value="Unassembled WGS sequence"/>
</dbReference>
<dbReference type="InterPro" id="IPR036895">
    <property type="entry name" value="Uracil-DNA_glycosylase-like_sf"/>
</dbReference>
<evidence type="ECO:0000256" key="8">
    <source>
        <dbReference type="ARBA" id="ARBA00023014"/>
    </source>
</evidence>
<dbReference type="InterPro" id="IPR005122">
    <property type="entry name" value="Uracil-DNA_glycosylase-like"/>
</dbReference>
<keyword evidence="12" id="KW-1185">Reference proteome</keyword>
<dbReference type="InterPro" id="IPR023875">
    <property type="entry name" value="DNA_repair_put"/>
</dbReference>
<dbReference type="STRING" id="1217970.SAMN05444002_0167"/>
<keyword evidence="4" id="KW-0479">Metal-binding</keyword>
<name>A0A1N6DZ75_9RHOB</name>